<protein>
    <submittedName>
        <fullName evidence="2">Uncharacterized protein</fullName>
    </submittedName>
</protein>
<reference evidence="2" key="1">
    <citation type="journal article" date="2020" name="mSystems">
        <title>Genome- and Community-Level Interaction Insights into Carbon Utilization and Element Cycling Functions of Hydrothermarchaeota in Hydrothermal Sediment.</title>
        <authorList>
            <person name="Zhou Z."/>
            <person name="Liu Y."/>
            <person name="Xu W."/>
            <person name="Pan J."/>
            <person name="Luo Z.H."/>
            <person name="Li M."/>
        </authorList>
    </citation>
    <scope>NUCLEOTIDE SEQUENCE [LARGE SCALE GENOMIC DNA]</scope>
    <source>
        <strain evidence="2">SpSt-417</strain>
    </source>
</reference>
<keyword evidence="1" id="KW-1133">Transmembrane helix</keyword>
<evidence type="ECO:0000256" key="1">
    <source>
        <dbReference type="SAM" id="Phobius"/>
    </source>
</evidence>
<gene>
    <name evidence="2" type="ORF">ENR63_02175</name>
</gene>
<dbReference type="InterPro" id="IPR043993">
    <property type="entry name" value="T4SS_pilin"/>
</dbReference>
<dbReference type="Pfam" id="PF18895">
    <property type="entry name" value="T4SS_pilin"/>
    <property type="match status" value="1"/>
</dbReference>
<organism evidence="2">
    <name type="scientific">candidate division WWE3 bacterium</name>
    <dbReference type="NCBI Taxonomy" id="2053526"/>
    <lineage>
        <taxon>Bacteria</taxon>
        <taxon>Katanobacteria</taxon>
    </lineage>
</organism>
<evidence type="ECO:0000313" key="2">
    <source>
        <dbReference type="EMBL" id="HGW29708.1"/>
    </source>
</evidence>
<sequence>MKLDKFLFKSFFAFLILVGPILNTKMIPHSVVWAANPPDFSWMYIAGPSGETTGFNTLEDLLAGGVNIMLGIAISASFIAIIVSGSKYIMARGDAKAAAEAKQSLTYSITGFILAVSSFAILNVIIKTIGGESAQGVIWLVEP</sequence>
<feature type="transmembrane region" description="Helical" evidence="1">
    <location>
        <begin position="104"/>
        <end position="126"/>
    </location>
</feature>
<keyword evidence="1" id="KW-0812">Transmembrane</keyword>
<keyword evidence="1" id="KW-0472">Membrane</keyword>
<proteinExistence type="predicted"/>
<feature type="transmembrane region" description="Helical" evidence="1">
    <location>
        <begin position="61"/>
        <end position="83"/>
    </location>
</feature>
<name>A0A7C4TKI8_UNCKA</name>
<dbReference type="EMBL" id="DSRT01000116">
    <property type="protein sequence ID" value="HGW29708.1"/>
    <property type="molecule type" value="Genomic_DNA"/>
</dbReference>
<accession>A0A7C4TKI8</accession>
<dbReference type="AlphaFoldDB" id="A0A7C4TKI8"/>
<comment type="caution">
    <text evidence="2">The sequence shown here is derived from an EMBL/GenBank/DDBJ whole genome shotgun (WGS) entry which is preliminary data.</text>
</comment>